<name>B8BVP5_THAPS</name>
<dbReference type="STRING" id="35128.B8BVP5"/>
<reference evidence="6 7" key="2">
    <citation type="journal article" date="2008" name="Nature">
        <title>The Phaeodactylum genome reveals the evolutionary history of diatom genomes.</title>
        <authorList>
            <person name="Bowler C."/>
            <person name="Allen A.E."/>
            <person name="Badger J.H."/>
            <person name="Grimwood J."/>
            <person name="Jabbari K."/>
            <person name="Kuo A."/>
            <person name="Maheswari U."/>
            <person name="Martens C."/>
            <person name="Maumus F."/>
            <person name="Otillar R.P."/>
            <person name="Rayko E."/>
            <person name="Salamov A."/>
            <person name="Vandepoele K."/>
            <person name="Beszteri B."/>
            <person name="Gruber A."/>
            <person name="Heijde M."/>
            <person name="Katinka M."/>
            <person name="Mock T."/>
            <person name="Valentin K."/>
            <person name="Verret F."/>
            <person name="Berges J.A."/>
            <person name="Brownlee C."/>
            <person name="Cadoret J.P."/>
            <person name="Chiovitti A."/>
            <person name="Choi C.J."/>
            <person name="Coesel S."/>
            <person name="De Martino A."/>
            <person name="Detter J.C."/>
            <person name="Durkin C."/>
            <person name="Falciatore A."/>
            <person name="Fournet J."/>
            <person name="Haruta M."/>
            <person name="Huysman M.J."/>
            <person name="Jenkins B.D."/>
            <person name="Jiroutova K."/>
            <person name="Jorgensen R.E."/>
            <person name="Joubert Y."/>
            <person name="Kaplan A."/>
            <person name="Kroger N."/>
            <person name="Kroth P.G."/>
            <person name="La Roche J."/>
            <person name="Lindquist E."/>
            <person name="Lommer M."/>
            <person name="Martin-Jezequel V."/>
            <person name="Lopez P.J."/>
            <person name="Lucas S."/>
            <person name="Mangogna M."/>
            <person name="McGinnis K."/>
            <person name="Medlin L.K."/>
            <person name="Montsant A."/>
            <person name="Oudot-Le Secq M.P."/>
            <person name="Napoli C."/>
            <person name="Obornik M."/>
            <person name="Parker M.S."/>
            <person name="Petit J.L."/>
            <person name="Porcel B.M."/>
            <person name="Poulsen N."/>
            <person name="Robison M."/>
            <person name="Rychlewski L."/>
            <person name="Rynearson T.A."/>
            <person name="Schmutz J."/>
            <person name="Shapiro H."/>
            <person name="Siaut M."/>
            <person name="Stanley M."/>
            <person name="Sussman M.R."/>
            <person name="Taylor A.R."/>
            <person name="Vardi A."/>
            <person name="von Dassow P."/>
            <person name="Vyverman W."/>
            <person name="Willis A."/>
            <person name="Wyrwicz L.S."/>
            <person name="Rokhsar D.S."/>
            <person name="Weissenbach J."/>
            <person name="Armbrust E.V."/>
            <person name="Green B.R."/>
            <person name="Van de Peer Y."/>
            <person name="Grigoriev I.V."/>
        </authorList>
    </citation>
    <scope>NUCLEOTIDE SEQUENCE [LARGE SCALE GENOMIC DNA]</scope>
    <source>
        <strain evidence="6 7">CCMP1335</strain>
    </source>
</reference>
<keyword evidence="7" id="KW-1185">Reference proteome</keyword>
<evidence type="ECO:0000256" key="2">
    <source>
        <dbReference type="ARBA" id="ARBA00022722"/>
    </source>
</evidence>
<dbReference type="HOGENOM" id="CLU_522269_0_0_1"/>
<dbReference type="PANTHER" id="PTHR12801">
    <property type="entry name" value="RNA EXONUCLEASE REXO1 / RECO3 FAMILY MEMBER-RELATED"/>
    <property type="match status" value="1"/>
</dbReference>
<dbReference type="InterPro" id="IPR047021">
    <property type="entry name" value="REXO1/3/4-like"/>
</dbReference>
<dbReference type="RefSeq" id="XP_002288051.1">
    <property type="nucleotide sequence ID" value="XM_002288015.1"/>
</dbReference>
<proteinExistence type="predicted"/>
<dbReference type="GO" id="GO:0006364">
    <property type="term" value="P:rRNA processing"/>
    <property type="evidence" value="ECO:0007669"/>
    <property type="project" value="UniProtKB-KW"/>
</dbReference>
<evidence type="ECO:0000313" key="7">
    <source>
        <dbReference type="Proteomes" id="UP000001449"/>
    </source>
</evidence>
<dbReference type="InterPro" id="IPR036397">
    <property type="entry name" value="RNaseH_sf"/>
</dbReference>
<protein>
    <recommendedName>
        <fullName evidence="5">Exonuclease domain-containing protein</fullName>
    </recommendedName>
</protein>
<dbReference type="PANTHER" id="PTHR12801:SF45">
    <property type="entry name" value="RNA EXONUCLEASE 4"/>
    <property type="match status" value="1"/>
</dbReference>
<keyword evidence="1" id="KW-0698">rRNA processing</keyword>
<sequence length="522" mass="58789">MVGSGRGGWKSLLARCSVVTLDCIPVDFLADEANATTKPKNMNENLVVLYDKYVIPKGKVSDYRTQWSGITKDTYSSNNTGDENSIPIVSFQQCQKEISELLSSIDGKSVVVVGHALDNDFDALEMKHPVALTRDTAFYRPYMRQVRRRMFPRKLSTLSSEVLGIEIQQEPHLIPDDDEGNAIKNSSKIGHSSVEDAATALRLYWHRCLGWERSLRYPLASPQSCDTSTDERHWPALGMYLDGCNLPIGMRGVDFKELLGGKASPETLSYNSVRLVSKHRSNSTSTTVAIVDWIPSFKSVLLPGSLPKITDIVIMFDGAKFRDITSKSKGNRRITDEFHSTTKSFTFESRDNHGSIVLEVTEDGSSADDVLFDRCCKSDGYNTSEYDEQPSTRKIIPLEQAISVLSENRSDLSNDFLSHYIVIRRNGGGSKTHRRLFDKLNLRRPNEGALCLSGITVSHQRDSLKIARELERGRVERVIECELRRRDEVRFIVVTNDVFLAERLTSKGGVLVLSYRQMEHMF</sequence>
<gene>
    <name evidence="6" type="ORF">THAPSDRAFT_2909</name>
</gene>
<dbReference type="Gene3D" id="3.30.420.10">
    <property type="entry name" value="Ribonuclease H-like superfamily/Ribonuclease H"/>
    <property type="match status" value="1"/>
</dbReference>
<dbReference type="SMART" id="SM00479">
    <property type="entry name" value="EXOIII"/>
    <property type="match status" value="1"/>
</dbReference>
<dbReference type="eggNOG" id="KOG2249">
    <property type="taxonomic scope" value="Eukaryota"/>
</dbReference>
<comment type="function">
    <text evidence="4">Exoribonuclease involved in ribosome biosynthesis. Involved in the processing of ITS1, the internal transcribed spacer localized between the 18S and 5.8S rRNAs.</text>
</comment>
<accession>B8BVP5</accession>
<evidence type="ECO:0000259" key="5">
    <source>
        <dbReference type="SMART" id="SM00479"/>
    </source>
</evidence>
<dbReference type="GeneID" id="7450434"/>
<dbReference type="PaxDb" id="35128-Thaps2909"/>
<evidence type="ECO:0000256" key="1">
    <source>
        <dbReference type="ARBA" id="ARBA00022552"/>
    </source>
</evidence>
<dbReference type="InterPro" id="IPR012337">
    <property type="entry name" value="RNaseH-like_sf"/>
</dbReference>
<dbReference type="InParanoid" id="B8BVP5"/>
<keyword evidence="3" id="KW-0378">Hydrolase</keyword>
<dbReference type="GO" id="GO:0006396">
    <property type="term" value="P:RNA processing"/>
    <property type="evidence" value="ECO:0000318"/>
    <property type="project" value="GO_Central"/>
</dbReference>
<feature type="domain" description="Exonuclease" evidence="5">
    <location>
        <begin position="1"/>
        <end position="213"/>
    </location>
</feature>
<evidence type="ECO:0000256" key="3">
    <source>
        <dbReference type="ARBA" id="ARBA00022801"/>
    </source>
</evidence>
<organism evidence="6 7">
    <name type="scientific">Thalassiosira pseudonana</name>
    <name type="common">Marine diatom</name>
    <name type="synonym">Cyclotella nana</name>
    <dbReference type="NCBI Taxonomy" id="35128"/>
    <lineage>
        <taxon>Eukaryota</taxon>
        <taxon>Sar</taxon>
        <taxon>Stramenopiles</taxon>
        <taxon>Ochrophyta</taxon>
        <taxon>Bacillariophyta</taxon>
        <taxon>Coscinodiscophyceae</taxon>
        <taxon>Thalassiosirophycidae</taxon>
        <taxon>Thalassiosirales</taxon>
        <taxon>Thalassiosiraceae</taxon>
        <taxon>Thalassiosira</taxon>
    </lineage>
</organism>
<dbReference type="SUPFAM" id="SSF53098">
    <property type="entry name" value="Ribonuclease H-like"/>
    <property type="match status" value="1"/>
</dbReference>
<dbReference type="KEGG" id="tps:THAPSDRAFT_2909"/>
<dbReference type="OMA" id="MYLDGCN"/>
<dbReference type="EMBL" id="CM000639">
    <property type="protein sequence ID" value="EED95494.1"/>
    <property type="molecule type" value="Genomic_DNA"/>
</dbReference>
<dbReference type="GO" id="GO:0005634">
    <property type="term" value="C:nucleus"/>
    <property type="evidence" value="ECO:0000318"/>
    <property type="project" value="GO_Central"/>
</dbReference>
<evidence type="ECO:0000256" key="4">
    <source>
        <dbReference type="ARBA" id="ARBA00025599"/>
    </source>
</evidence>
<dbReference type="InterPro" id="IPR013520">
    <property type="entry name" value="Ribonucl_H"/>
</dbReference>
<dbReference type="GO" id="GO:0003676">
    <property type="term" value="F:nucleic acid binding"/>
    <property type="evidence" value="ECO:0007669"/>
    <property type="project" value="InterPro"/>
</dbReference>
<reference evidence="6 7" key="1">
    <citation type="journal article" date="2004" name="Science">
        <title>The genome of the diatom Thalassiosira pseudonana: ecology, evolution, and metabolism.</title>
        <authorList>
            <person name="Armbrust E.V."/>
            <person name="Berges J.A."/>
            <person name="Bowler C."/>
            <person name="Green B.R."/>
            <person name="Martinez D."/>
            <person name="Putnam N.H."/>
            <person name="Zhou S."/>
            <person name="Allen A.E."/>
            <person name="Apt K.E."/>
            <person name="Bechner M."/>
            <person name="Brzezinski M.A."/>
            <person name="Chaal B.K."/>
            <person name="Chiovitti A."/>
            <person name="Davis A.K."/>
            <person name="Demarest M.S."/>
            <person name="Detter J.C."/>
            <person name="Glavina T."/>
            <person name="Goodstein D."/>
            <person name="Hadi M.Z."/>
            <person name="Hellsten U."/>
            <person name="Hildebrand M."/>
            <person name="Jenkins B.D."/>
            <person name="Jurka J."/>
            <person name="Kapitonov V.V."/>
            <person name="Kroger N."/>
            <person name="Lau W.W."/>
            <person name="Lane T.W."/>
            <person name="Larimer F.W."/>
            <person name="Lippmeier J.C."/>
            <person name="Lucas S."/>
            <person name="Medina M."/>
            <person name="Montsant A."/>
            <person name="Obornik M."/>
            <person name="Parker M.S."/>
            <person name="Palenik B."/>
            <person name="Pazour G.J."/>
            <person name="Richardson P.M."/>
            <person name="Rynearson T.A."/>
            <person name="Saito M.A."/>
            <person name="Schwartz D.C."/>
            <person name="Thamatrakoln K."/>
            <person name="Valentin K."/>
            <person name="Vardi A."/>
            <person name="Wilkerson F.P."/>
            <person name="Rokhsar D.S."/>
        </authorList>
    </citation>
    <scope>NUCLEOTIDE SEQUENCE [LARGE SCALE GENOMIC DNA]</scope>
    <source>
        <strain evidence="6 7">CCMP1335</strain>
    </source>
</reference>
<dbReference type="Proteomes" id="UP000001449">
    <property type="component" value="Chromosome 2"/>
</dbReference>
<dbReference type="GO" id="GO:0004527">
    <property type="term" value="F:exonuclease activity"/>
    <property type="evidence" value="ECO:0000318"/>
    <property type="project" value="GO_Central"/>
</dbReference>
<evidence type="ECO:0000313" key="6">
    <source>
        <dbReference type="EMBL" id="EED95494.1"/>
    </source>
</evidence>
<keyword evidence="2" id="KW-0540">Nuclease</keyword>
<dbReference type="AlphaFoldDB" id="B8BVP5"/>